<dbReference type="InterPro" id="IPR004045">
    <property type="entry name" value="Glutathione_S-Trfase_N"/>
</dbReference>
<dbReference type="InterPro" id="IPR036282">
    <property type="entry name" value="Glutathione-S-Trfase_C_sf"/>
</dbReference>
<dbReference type="GO" id="GO:0004364">
    <property type="term" value="F:glutathione transferase activity"/>
    <property type="evidence" value="ECO:0007669"/>
    <property type="project" value="UniProtKB-EC"/>
</dbReference>
<sequence>MEEVKLYGTSYNLFTYRVIWALKLKVINFEYIEEEHSDKGSLIMKYNSAFKRFPVLFHGEKVISESMVILEYIEDTWPQNPLLPIHPLDRAIARFWVKFAGDKGHCIGTMYYTTGEKQEKSIKETIEMLKIIEEQAFGDQENKFFGGEKIGIVDIAFGIIPHWLEVIEDIVGVKLLSVSLWMIFRAKGEEQERAVKDSLKMLKTIEEYAFKNQNNIFFIGGKIGIVDIAFGWICHWLKIIEDVGGVKMIEENSLPNLQDWMRKFKDVPLIKESLPDQQKMFLPFKLTREMLIAP</sequence>
<dbReference type="SFLD" id="SFLDS00019">
    <property type="entry name" value="Glutathione_Transferase_(cytos"/>
    <property type="match status" value="1"/>
</dbReference>
<dbReference type="OrthoDB" id="4951845at2759"/>
<accession>A0A9Q1L701</accession>
<evidence type="ECO:0000259" key="5">
    <source>
        <dbReference type="PROSITE" id="PS50405"/>
    </source>
</evidence>
<dbReference type="InterPro" id="IPR045073">
    <property type="entry name" value="Omega/Tau-like"/>
</dbReference>
<evidence type="ECO:0000256" key="3">
    <source>
        <dbReference type="ARBA" id="ARBA00047960"/>
    </source>
</evidence>
<evidence type="ECO:0000313" key="7">
    <source>
        <dbReference type="Proteomes" id="UP001152561"/>
    </source>
</evidence>
<feature type="domain" description="GST C-terminal" evidence="5">
    <location>
        <begin position="86"/>
        <end position="284"/>
    </location>
</feature>
<dbReference type="PANTHER" id="PTHR11260">
    <property type="entry name" value="GLUTATHIONE S-TRANSFERASE, GST, SUPERFAMILY, GST DOMAIN CONTAINING"/>
    <property type="match status" value="1"/>
</dbReference>
<proteinExistence type="predicted"/>
<organism evidence="6 7">
    <name type="scientific">Anisodus acutangulus</name>
    <dbReference type="NCBI Taxonomy" id="402998"/>
    <lineage>
        <taxon>Eukaryota</taxon>
        <taxon>Viridiplantae</taxon>
        <taxon>Streptophyta</taxon>
        <taxon>Embryophyta</taxon>
        <taxon>Tracheophyta</taxon>
        <taxon>Spermatophyta</taxon>
        <taxon>Magnoliopsida</taxon>
        <taxon>eudicotyledons</taxon>
        <taxon>Gunneridae</taxon>
        <taxon>Pentapetalae</taxon>
        <taxon>asterids</taxon>
        <taxon>lamiids</taxon>
        <taxon>Solanales</taxon>
        <taxon>Solanaceae</taxon>
        <taxon>Solanoideae</taxon>
        <taxon>Hyoscyameae</taxon>
        <taxon>Anisodus</taxon>
    </lineage>
</organism>
<evidence type="ECO:0000313" key="6">
    <source>
        <dbReference type="EMBL" id="KAJ8530693.1"/>
    </source>
</evidence>
<dbReference type="InterPro" id="IPR040079">
    <property type="entry name" value="Glutathione_S-Trfase"/>
</dbReference>
<dbReference type="GO" id="GO:0005737">
    <property type="term" value="C:cytoplasm"/>
    <property type="evidence" value="ECO:0007669"/>
    <property type="project" value="TreeGrafter"/>
</dbReference>
<evidence type="ECO:0000259" key="4">
    <source>
        <dbReference type="PROSITE" id="PS50404"/>
    </source>
</evidence>
<comment type="catalytic activity">
    <reaction evidence="3">
        <text>RX + glutathione = an S-substituted glutathione + a halide anion + H(+)</text>
        <dbReference type="Rhea" id="RHEA:16437"/>
        <dbReference type="ChEBI" id="CHEBI:15378"/>
        <dbReference type="ChEBI" id="CHEBI:16042"/>
        <dbReference type="ChEBI" id="CHEBI:17792"/>
        <dbReference type="ChEBI" id="CHEBI:57925"/>
        <dbReference type="ChEBI" id="CHEBI:90779"/>
        <dbReference type="EC" id="2.5.1.18"/>
    </reaction>
</comment>
<dbReference type="Proteomes" id="UP001152561">
    <property type="component" value="Unassembled WGS sequence"/>
</dbReference>
<dbReference type="SFLD" id="SFLDG00358">
    <property type="entry name" value="Main_(cytGST)"/>
    <property type="match status" value="1"/>
</dbReference>
<dbReference type="SFLD" id="SFLDG01152">
    <property type="entry name" value="Main.3:_Omega-_and_Tau-like"/>
    <property type="match status" value="1"/>
</dbReference>
<comment type="caution">
    <text evidence="6">The sequence shown here is derived from an EMBL/GenBank/DDBJ whole genome shotgun (WGS) entry which is preliminary data.</text>
</comment>
<dbReference type="CDD" id="cd03185">
    <property type="entry name" value="GST_C_Tau"/>
    <property type="match status" value="1"/>
</dbReference>
<dbReference type="SUPFAM" id="SSF52833">
    <property type="entry name" value="Thioredoxin-like"/>
    <property type="match status" value="1"/>
</dbReference>
<dbReference type="Pfam" id="PF13410">
    <property type="entry name" value="GST_C_2"/>
    <property type="match status" value="1"/>
</dbReference>
<protein>
    <recommendedName>
        <fullName evidence="1">glutathione transferase</fullName>
        <ecNumber evidence="1">2.5.1.18</ecNumber>
    </recommendedName>
</protein>
<evidence type="ECO:0000256" key="1">
    <source>
        <dbReference type="ARBA" id="ARBA00012452"/>
    </source>
</evidence>
<evidence type="ECO:0000256" key="2">
    <source>
        <dbReference type="ARBA" id="ARBA00022679"/>
    </source>
</evidence>
<keyword evidence="2" id="KW-0808">Transferase</keyword>
<feature type="domain" description="GST N-terminal" evidence="4">
    <location>
        <begin position="2"/>
        <end position="81"/>
    </location>
</feature>
<name>A0A9Q1L701_9SOLA</name>
<dbReference type="AlphaFoldDB" id="A0A9Q1L701"/>
<dbReference type="Pfam" id="PF02798">
    <property type="entry name" value="GST_N"/>
    <property type="match status" value="1"/>
</dbReference>
<dbReference type="GO" id="GO:0006749">
    <property type="term" value="P:glutathione metabolic process"/>
    <property type="evidence" value="ECO:0007669"/>
    <property type="project" value="InterPro"/>
</dbReference>
<dbReference type="PROSITE" id="PS50405">
    <property type="entry name" value="GST_CTER"/>
    <property type="match status" value="1"/>
</dbReference>
<dbReference type="InterPro" id="IPR036249">
    <property type="entry name" value="Thioredoxin-like_sf"/>
</dbReference>
<dbReference type="EC" id="2.5.1.18" evidence="1"/>
<dbReference type="PROSITE" id="PS50404">
    <property type="entry name" value="GST_NTER"/>
    <property type="match status" value="1"/>
</dbReference>
<dbReference type="SUPFAM" id="SSF47616">
    <property type="entry name" value="GST C-terminal domain-like"/>
    <property type="match status" value="2"/>
</dbReference>
<dbReference type="InterPro" id="IPR010987">
    <property type="entry name" value="Glutathione-S-Trfase_C-like"/>
</dbReference>
<dbReference type="InterPro" id="IPR045074">
    <property type="entry name" value="GST_C_Tau"/>
</dbReference>
<dbReference type="Gene3D" id="3.40.30.10">
    <property type="entry name" value="Glutaredoxin"/>
    <property type="match status" value="1"/>
</dbReference>
<dbReference type="Gene3D" id="1.20.1050.10">
    <property type="match status" value="2"/>
</dbReference>
<dbReference type="PANTHER" id="PTHR11260:SF629">
    <property type="entry name" value="GLUTATHIONE S-TRANSFERASE"/>
    <property type="match status" value="1"/>
</dbReference>
<gene>
    <name evidence="6" type="ORF">K7X08_023574</name>
</gene>
<keyword evidence="7" id="KW-1185">Reference proteome</keyword>
<reference evidence="7" key="1">
    <citation type="journal article" date="2023" name="Proc. Natl. Acad. Sci. U.S.A.">
        <title>Genomic and structural basis for evolution of tropane alkaloid biosynthesis.</title>
        <authorList>
            <person name="Wanga Y.-J."/>
            <person name="Taina T."/>
            <person name="Yua J.-Y."/>
            <person name="Lia J."/>
            <person name="Xua B."/>
            <person name="Chenc J."/>
            <person name="D'Auriad J.C."/>
            <person name="Huanga J.-P."/>
            <person name="Huanga S.-X."/>
        </authorList>
    </citation>
    <scope>NUCLEOTIDE SEQUENCE [LARGE SCALE GENOMIC DNA]</scope>
    <source>
        <strain evidence="7">cv. KIB-2019</strain>
    </source>
</reference>
<dbReference type="EMBL" id="JAJAGQ010000021">
    <property type="protein sequence ID" value="KAJ8530693.1"/>
    <property type="molecule type" value="Genomic_DNA"/>
</dbReference>